<evidence type="ECO:0000313" key="4">
    <source>
        <dbReference type="EMBL" id="ADV67884.1"/>
    </source>
</evidence>
<dbReference type="AlphaFoldDB" id="E8U9Z5"/>
<dbReference type="CDD" id="cd02696">
    <property type="entry name" value="MurNAc-LAA"/>
    <property type="match status" value="1"/>
</dbReference>
<evidence type="ECO:0000259" key="3">
    <source>
        <dbReference type="SMART" id="SM00646"/>
    </source>
</evidence>
<dbReference type="InterPro" id="IPR050695">
    <property type="entry name" value="N-acetylmuramoyl_amidase_3"/>
</dbReference>
<dbReference type="Pfam" id="PF01520">
    <property type="entry name" value="Amidase_3"/>
    <property type="match status" value="1"/>
</dbReference>
<keyword evidence="5" id="KW-1185">Reference proteome</keyword>
<dbReference type="GO" id="GO:0009253">
    <property type="term" value="P:peptidoglycan catabolic process"/>
    <property type="evidence" value="ECO:0007669"/>
    <property type="project" value="InterPro"/>
</dbReference>
<feature type="domain" description="MurNAc-LAA" evidence="3">
    <location>
        <begin position="462"/>
        <end position="575"/>
    </location>
</feature>
<dbReference type="SUPFAM" id="SSF53187">
    <property type="entry name" value="Zn-dependent exopeptidases"/>
    <property type="match status" value="1"/>
</dbReference>
<dbReference type="HOGENOM" id="CLU_031959_0_0_0"/>
<dbReference type="KEGG" id="dmr:Deima_2246"/>
<accession>E8U9Z5</accession>
<name>E8U9Z5_DEIML</name>
<keyword evidence="1 4" id="KW-0378">Hydrolase</keyword>
<dbReference type="Gene3D" id="3.40.630.40">
    <property type="entry name" value="Zn-dependent exopeptidases"/>
    <property type="match status" value="1"/>
</dbReference>
<evidence type="ECO:0000256" key="2">
    <source>
        <dbReference type="SAM" id="SignalP"/>
    </source>
</evidence>
<keyword evidence="2" id="KW-0732">Signal</keyword>
<sequence precursor="true">MRALLITAALMALGAARAAPDVSIAYPPDGHRVSYDHVLLEGSVTPGATLSVSGTPASVGPDGLFILWWPLRAGTNDLRLVAVSGGAQATRTLRVVRTLPAAVPTATPTRIAVGSVTPTTDAAWWDAPADPAAERTLVVAFRGSPGGRGTAQVGTLAPVSAREVRAGVYEARLTLSGAEALERAAVRVSLTGRDGRTVSAGAPGRVTVRAGRARVGVFTAPVIGQAINPSTTVAETPDGRPLLYPRSGMTFEVAGAVAGQLRARLAPGVSALIDPANVALLPETAFPPRGTLGSPLVEDPGGAGEWTLRLPLGTRMPFTVTNDGPALRVTLYGTQPDATFAVPAVPGTLSVTRTPDRTTLTLTPEHALWGFAANYDASTADLVLSVRRPPAVDAAQPLAGRVIVLDAGHGGSEFGGAGALRTPEKTLVLDITLRAAEQLRARGADVVLTRSTDERVPLYDRPLLAESLGADLLVSVHANALPDGRDPRGPRGPGVYYTHAQAAPLARAIQARLRAIPGLGDDGLHPGADLALTRPSGQLSVLVETAYLTDPQNLRTLMSDTGRAQLAGAVADGIEDFLRGAP</sequence>
<reference evidence="4 5" key="1">
    <citation type="journal article" date="2011" name="Stand. Genomic Sci.">
        <title>Complete genome sequence of Deinococcus maricopensis type strain (LB-34).</title>
        <authorList>
            <person name="Pukall R."/>
            <person name="Zeytun A."/>
            <person name="Lucas S."/>
            <person name="Lapidus A."/>
            <person name="Hammon N."/>
            <person name="Deshpande S."/>
            <person name="Nolan M."/>
            <person name="Cheng J.F."/>
            <person name="Pitluck S."/>
            <person name="Liolios K."/>
            <person name="Pagani I."/>
            <person name="Mikhailova N."/>
            <person name="Ivanova N."/>
            <person name="Mavromatis K."/>
            <person name="Pati A."/>
            <person name="Tapia R."/>
            <person name="Han C."/>
            <person name="Goodwin L."/>
            <person name="Chen A."/>
            <person name="Palaniappan K."/>
            <person name="Land M."/>
            <person name="Hauser L."/>
            <person name="Chang Y.J."/>
            <person name="Jeffries C.D."/>
            <person name="Brambilla E.M."/>
            <person name="Rohde M."/>
            <person name="Goker M."/>
            <person name="Detter J.C."/>
            <person name="Woyke T."/>
            <person name="Bristow J."/>
            <person name="Eisen J.A."/>
            <person name="Markowitz V."/>
            <person name="Hugenholtz P."/>
            <person name="Kyrpides N.C."/>
            <person name="Klenk H.P."/>
        </authorList>
    </citation>
    <scope>NUCLEOTIDE SEQUENCE [LARGE SCALE GENOMIC DNA]</scope>
    <source>
        <strain evidence="5">DSM 21211 / LMG 22137 / NRRL B-23946 / LB-34</strain>
    </source>
</reference>
<reference evidence="5" key="2">
    <citation type="submission" date="2011-01" db="EMBL/GenBank/DDBJ databases">
        <title>The complete genome of Deinococcus maricopensis DSM 21211.</title>
        <authorList>
            <consortium name="US DOE Joint Genome Institute (JGI-PGF)"/>
            <person name="Lucas S."/>
            <person name="Copeland A."/>
            <person name="Lapidus A."/>
            <person name="Goodwin L."/>
            <person name="Pitluck S."/>
            <person name="Kyrpides N."/>
            <person name="Mavromatis K."/>
            <person name="Pagani I."/>
            <person name="Ivanova N."/>
            <person name="Ovchinnikova G."/>
            <person name="Zeytun A."/>
            <person name="Detter J.C."/>
            <person name="Han C."/>
            <person name="Land M."/>
            <person name="Hauser L."/>
            <person name="Markowitz V."/>
            <person name="Cheng J.-F."/>
            <person name="Hugenholtz P."/>
            <person name="Woyke T."/>
            <person name="Wu D."/>
            <person name="Pukall R."/>
            <person name="Gehrich-Schroeter G."/>
            <person name="Brambilla E."/>
            <person name="Klenk H.-P."/>
            <person name="Eisen J.A."/>
        </authorList>
    </citation>
    <scope>NUCLEOTIDE SEQUENCE [LARGE SCALE GENOMIC DNA]</scope>
    <source>
        <strain evidence="5">DSM 21211 / LMG 22137 / NRRL B-23946 / LB-34</strain>
    </source>
</reference>
<dbReference type="Proteomes" id="UP000008635">
    <property type="component" value="Chromosome"/>
</dbReference>
<dbReference type="SMART" id="SM00646">
    <property type="entry name" value="Ami_3"/>
    <property type="match status" value="1"/>
</dbReference>
<organism evidence="4 5">
    <name type="scientific">Deinococcus maricopensis (strain DSM 21211 / LMG 22137 / NRRL B-23946 / LB-34)</name>
    <dbReference type="NCBI Taxonomy" id="709986"/>
    <lineage>
        <taxon>Bacteria</taxon>
        <taxon>Thermotogati</taxon>
        <taxon>Deinococcota</taxon>
        <taxon>Deinococci</taxon>
        <taxon>Deinococcales</taxon>
        <taxon>Deinococcaceae</taxon>
        <taxon>Deinococcus</taxon>
    </lineage>
</organism>
<dbReference type="STRING" id="709986.Deima_2246"/>
<dbReference type="eggNOG" id="COG0860">
    <property type="taxonomic scope" value="Bacteria"/>
</dbReference>
<dbReference type="InterPro" id="IPR013783">
    <property type="entry name" value="Ig-like_fold"/>
</dbReference>
<evidence type="ECO:0000256" key="1">
    <source>
        <dbReference type="ARBA" id="ARBA00022801"/>
    </source>
</evidence>
<dbReference type="GO" id="GO:0008745">
    <property type="term" value="F:N-acetylmuramoyl-L-alanine amidase activity"/>
    <property type="evidence" value="ECO:0007669"/>
    <property type="project" value="InterPro"/>
</dbReference>
<dbReference type="OrthoDB" id="53128at2"/>
<feature type="chain" id="PRO_5003232350" evidence="2">
    <location>
        <begin position="19"/>
        <end position="582"/>
    </location>
</feature>
<dbReference type="GO" id="GO:0030288">
    <property type="term" value="C:outer membrane-bounded periplasmic space"/>
    <property type="evidence" value="ECO:0007669"/>
    <property type="project" value="TreeGrafter"/>
</dbReference>
<dbReference type="PANTHER" id="PTHR30404:SF0">
    <property type="entry name" value="N-ACETYLMURAMOYL-L-ALANINE AMIDASE AMIC"/>
    <property type="match status" value="1"/>
</dbReference>
<dbReference type="InterPro" id="IPR002508">
    <property type="entry name" value="MurNAc-LAA_cat"/>
</dbReference>
<feature type="signal peptide" evidence="2">
    <location>
        <begin position="1"/>
        <end position="18"/>
    </location>
</feature>
<dbReference type="PANTHER" id="PTHR30404">
    <property type="entry name" value="N-ACETYLMURAMOYL-L-ALANINE AMIDASE"/>
    <property type="match status" value="1"/>
</dbReference>
<dbReference type="Gene3D" id="2.60.40.10">
    <property type="entry name" value="Immunoglobulins"/>
    <property type="match status" value="1"/>
</dbReference>
<proteinExistence type="predicted"/>
<dbReference type="EMBL" id="CP002454">
    <property type="protein sequence ID" value="ADV67884.1"/>
    <property type="molecule type" value="Genomic_DNA"/>
</dbReference>
<protein>
    <submittedName>
        <fullName evidence="4">Cell wall hydrolase/autolysin</fullName>
    </submittedName>
</protein>
<gene>
    <name evidence="4" type="ordered locus">Deima_2246</name>
</gene>
<dbReference type="RefSeq" id="WP_013557389.1">
    <property type="nucleotide sequence ID" value="NC_014958.1"/>
</dbReference>
<evidence type="ECO:0000313" key="5">
    <source>
        <dbReference type="Proteomes" id="UP000008635"/>
    </source>
</evidence>